<keyword evidence="3" id="KW-1185">Reference proteome</keyword>
<dbReference type="AlphaFoldDB" id="A0AAV4D319"/>
<comment type="caution">
    <text evidence="2">The sequence shown here is derived from an EMBL/GenBank/DDBJ whole genome shotgun (WGS) entry which is preliminary data.</text>
</comment>
<dbReference type="EMBL" id="BLXT01007322">
    <property type="protein sequence ID" value="GFO38563.1"/>
    <property type="molecule type" value="Genomic_DNA"/>
</dbReference>
<protein>
    <submittedName>
        <fullName evidence="2">Uncharacterized protein</fullName>
    </submittedName>
</protein>
<accession>A0AAV4D319</accession>
<sequence>MALADGLTPLPSSDPADTEDRPPNCTCEDVTPGKRSAHSLGEEIPAGIFLGTASAFSTATATTSTGTTTTSATSTEHSAASRNERSVSPIPYLQLASRCWWHPSFYRELSQAPNTPAAFL</sequence>
<name>A0AAV4D319_9GAST</name>
<dbReference type="Proteomes" id="UP000735302">
    <property type="component" value="Unassembled WGS sequence"/>
</dbReference>
<feature type="region of interest" description="Disordered" evidence="1">
    <location>
        <begin position="1"/>
        <end position="41"/>
    </location>
</feature>
<proteinExistence type="predicted"/>
<feature type="region of interest" description="Disordered" evidence="1">
    <location>
        <begin position="59"/>
        <end position="86"/>
    </location>
</feature>
<reference evidence="2 3" key="1">
    <citation type="journal article" date="2021" name="Elife">
        <title>Chloroplast acquisition without the gene transfer in kleptoplastic sea slugs, Plakobranchus ocellatus.</title>
        <authorList>
            <person name="Maeda T."/>
            <person name="Takahashi S."/>
            <person name="Yoshida T."/>
            <person name="Shimamura S."/>
            <person name="Takaki Y."/>
            <person name="Nagai Y."/>
            <person name="Toyoda A."/>
            <person name="Suzuki Y."/>
            <person name="Arimoto A."/>
            <person name="Ishii H."/>
            <person name="Satoh N."/>
            <person name="Nishiyama T."/>
            <person name="Hasebe M."/>
            <person name="Maruyama T."/>
            <person name="Minagawa J."/>
            <person name="Obokata J."/>
            <person name="Shigenobu S."/>
        </authorList>
    </citation>
    <scope>NUCLEOTIDE SEQUENCE [LARGE SCALE GENOMIC DNA]</scope>
</reference>
<evidence type="ECO:0000313" key="3">
    <source>
        <dbReference type="Proteomes" id="UP000735302"/>
    </source>
</evidence>
<evidence type="ECO:0000313" key="2">
    <source>
        <dbReference type="EMBL" id="GFO38563.1"/>
    </source>
</evidence>
<gene>
    <name evidence="2" type="ORF">PoB_006506800</name>
</gene>
<organism evidence="2 3">
    <name type="scientific">Plakobranchus ocellatus</name>
    <dbReference type="NCBI Taxonomy" id="259542"/>
    <lineage>
        <taxon>Eukaryota</taxon>
        <taxon>Metazoa</taxon>
        <taxon>Spiralia</taxon>
        <taxon>Lophotrochozoa</taxon>
        <taxon>Mollusca</taxon>
        <taxon>Gastropoda</taxon>
        <taxon>Heterobranchia</taxon>
        <taxon>Euthyneura</taxon>
        <taxon>Panpulmonata</taxon>
        <taxon>Sacoglossa</taxon>
        <taxon>Placobranchoidea</taxon>
        <taxon>Plakobranchidae</taxon>
        <taxon>Plakobranchus</taxon>
    </lineage>
</organism>
<feature type="compositionally biased region" description="Low complexity" evidence="1">
    <location>
        <begin position="59"/>
        <end position="81"/>
    </location>
</feature>
<evidence type="ECO:0000256" key="1">
    <source>
        <dbReference type="SAM" id="MobiDB-lite"/>
    </source>
</evidence>